<dbReference type="Proteomes" id="UP000230066">
    <property type="component" value="Unassembled WGS sequence"/>
</dbReference>
<dbReference type="GO" id="GO:0005794">
    <property type="term" value="C:Golgi apparatus"/>
    <property type="evidence" value="ECO:0007669"/>
    <property type="project" value="TreeGrafter"/>
</dbReference>
<evidence type="ECO:0000256" key="1">
    <source>
        <dbReference type="ARBA" id="ARBA00010061"/>
    </source>
</evidence>
<dbReference type="GO" id="GO:0008093">
    <property type="term" value="F:cytoskeletal anchor activity"/>
    <property type="evidence" value="ECO:0007669"/>
    <property type="project" value="InterPro"/>
</dbReference>
<dbReference type="GO" id="GO:0072393">
    <property type="term" value="P:microtubule anchoring at microtubule organizing center"/>
    <property type="evidence" value="ECO:0007669"/>
    <property type="project" value="TreeGrafter"/>
</dbReference>
<organism evidence="3 4">
    <name type="scientific">Fasciola hepatica</name>
    <name type="common">Liver fluke</name>
    <dbReference type="NCBI Taxonomy" id="6192"/>
    <lineage>
        <taxon>Eukaryota</taxon>
        <taxon>Metazoa</taxon>
        <taxon>Spiralia</taxon>
        <taxon>Lophotrochozoa</taxon>
        <taxon>Platyhelminthes</taxon>
        <taxon>Trematoda</taxon>
        <taxon>Digenea</taxon>
        <taxon>Plagiorchiida</taxon>
        <taxon>Echinostomata</taxon>
        <taxon>Echinostomatoidea</taxon>
        <taxon>Fasciolidae</taxon>
        <taxon>Fasciola</taxon>
    </lineage>
</organism>
<dbReference type="GO" id="GO:0070840">
    <property type="term" value="F:dynein complex binding"/>
    <property type="evidence" value="ECO:0007669"/>
    <property type="project" value="InterPro"/>
</dbReference>
<dbReference type="Gene3D" id="6.10.250.2470">
    <property type="match status" value="1"/>
</dbReference>
<name>A0A2H1BSQ5_FASHE</name>
<dbReference type="PANTHER" id="PTHR31233">
    <property type="entry name" value="BICAUDAL D FAMILY MEMBER"/>
    <property type="match status" value="1"/>
</dbReference>
<protein>
    <submittedName>
        <fullName evidence="3">Protein bicaudal D</fullName>
    </submittedName>
</protein>
<dbReference type="AlphaFoldDB" id="A0A2H1BSQ5"/>
<dbReference type="GO" id="GO:0034452">
    <property type="term" value="F:dynactin binding"/>
    <property type="evidence" value="ECO:0007669"/>
    <property type="project" value="TreeGrafter"/>
</dbReference>
<evidence type="ECO:0000256" key="2">
    <source>
        <dbReference type="ARBA" id="ARBA00023054"/>
    </source>
</evidence>
<gene>
    <name evidence="3" type="ORF">D915_010786</name>
</gene>
<comment type="caution">
    <text evidence="3">The sequence shown here is derived from an EMBL/GenBank/DDBJ whole genome shotgun (WGS) entry which is preliminary data.</text>
</comment>
<proteinExistence type="inferred from homology"/>
<dbReference type="Pfam" id="PF09730">
    <property type="entry name" value="BicD"/>
    <property type="match status" value="1"/>
</dbReference>
<comment type="similarity">
    <text evidence="1">Belongs to the BicD family.</text>
</comment>
<dbReference type="GO" id="GO:0070507">
    <property type="term" value="P:regulation of microtubule cytoskeleton organization"/>
    <property type="evidence" value="ECO:0007669"/>
    <property type="project" value="TreeGrafter"/>
</dbReference>
<evidence type="ECO:0000313" key="3">
    <source>
        <dbReference type="EMBL" id="THD18612.1"/>
    </source>
</evidence>
<dbReference type="PANTHER" id="PTHR31233:SF6">
    <property type="entry name" value="PROTEIN BICAUDAL D"/>
    <property type="match status" value="1"/>
</dbReference>
<sequence length="251" mass="29689">MRALKASNQVKREQVPTMRSMLRTNKTTAETALDNLKQKYEKEKLLVTGTMQSLRDELAVLKEESTKKASLRAMYSQRYDEYSAQIDEMQQKLTFAENERRTLNSLLRLVILQKLDLTQLLKDIAEKQEESGYFQKQQQSHEALQKYKAALYDLKRLEEKHQLQNQVEELEKRSEEVNRELKLSKRKLHERNEIQRLFSLAGFEEEQDMLSKYANKDQHLVAQVQDLEVELKDVKVKLDRQKTDYGGLHQK</sequence>
<dbReference type="InterPro" id="IPR018477">
    <property type="entry name" value="BICD"/>
</dbReference>
<dbReference type="EMBL" id="JXXN02009694">
    <property type="protein sequence ID" value="THD18612.1"/>
    <property type="molecule type" value="Genomic_DNA"/>
</dbReference>
<keyword evidence="2" id="KW-0175">Coiled coil</keyword>
<accession>A0A2H1BSQ5</accession>
<dbReference type="GO" id="GO:0005829">
    <property type="term" value="C:cytosol"/>
    <property type="evidence" value="ECO:0007669"/>
    <property type="project" value="TreeGrafter"/>
</dbReference>
<evidence type="ECO:0000313" key="4">
    <source>
        <dbReference type="Proteomes" id="UP000230066"/>
    </source>
</evidence>
<reference evidence="3" key="1">
    <citation type="submission" date="2019-03" db="EMBL/GenBank/DDBJ databases">
        <title>Improved annotation for the trematode Fasciola hepatica.</title>
        <authorList>
            <person name="Choi Y.-J."/>
            <person name="Martin J."/>
            <person name="Mitreva M."/>
        </authorList>
    </citation>
    <scope>NUCLEOTIDE SEQUENCE [LARGE SCALE GENOMIC DNA]</scope>
</reference>
<keyword evidence="4" id="KW-1185">Reference proteome</keyword>